<proteinExistence type="predicted"/>
<protein>
    <submittedName>
        <fullName evidence="1">Uncharacterized protein</fullName>
    </submittedName>
</protein>
<sequence length="244" mass="29141">MKIEAIINYRTKTRDFYDIYTIAKNQSISLYEMLDIYNRQYNPKIKESELLHRFLDRKLDSDDEGLSAMNPKKQLTFSKLRRWIADEIKKNRQEEIAVVNDMLANPLLILKYANRFFGFERMSLLQKFASIYEPNMVLKCLEIASFDIGYKSISGKNILDYYLEDDEMFRAILHYAKEIPDEWMNSRMYAFKEKLDYILLENSLIKCIRNESSQERVKKIARTRGIELDLFNEMLESKREILDG</sequence>
<accession>A0A1W1BC88</accession>
<gene>
    <name evidence="1" type="ORF">MNB_SV-12-156</name>
</gene>
<organism evidence="1">
    <name type="scientific">hydrothermal vent metagenome</name>
    <dbReference type="NCBI Taxonomy" id="652676"/>
    <lineage>
        <taxon>unclassified sequences</taxon>
        <taxon>metagenomes</taxon>
        <taxon>ecological metagenomes</taxon>
    </lineage>
</organism>
<dbReference type="AlphaFoldDB" id="A0A1W1BC88"/>
<dbReference type="EMBL" id="FPHE01000016">
    <property type="protein sequence ID" value="SFV51132.1"/>
    <property type="molecule type" value="Genomic_DNA"/>
</dbReference>
<reference evidence="1" key="1">
    <citation type="submission" date="2016-10" db="EMBL/GenBank/DDBJ databases">
        <authorList>
            <person name="de Groot N.N."/>
        </authorList>
    </citation>
    <scope>NUCLEOTIDE SEQUENCE</scope>
</reference>
<name>A0A1W1BC88_9ZZZZ</name>
<evidence type="ECO:0000313" key="1">
    <source>
        <dbReference type="EMBL" id="SFV51132.1"/>
    </source>
</evidence>